<reference evidence="2" key="1">
    <citation type="journal article" date="2019" name="Int. J. Syst. Evol. Microbiol.">
        <title>The Global Catalogue of Microorganisms (GCM) 10K type strain sequencing project: providing services to taxonomists for standard genome sequencing and annotation.</title>
        <authorList>
            <consortium name="The Broad Institute Genomics Platform"/>
            <consortium name="The Broad Institute Genome Sequencing Center for Infectious Disease"/>
            <person name="Wu L."/>
            <person name="Ma J."/>
        </authorList>
    </citation>
    <scope>NUCLEOTIDE SEQUENCE [LARGE SCALE GENOMIC DNA]</scope>
    <source>
        <strain evidence="2">NBRC 108725</strain>
    </source>
</reference>
<evidence type="ECO:0000313" key="2">
    <source>
        <dbReference type="Proteomes" id="UP001321498"/>
    </source>
</evidence>
<dbReference type="SUPFAM" id="SSF55205">
    <property type="entry name" value="EPT/RTPC-like"/>
    <property type="match status" value="1"/>
</dbReference>
<dbReference type="InterPro" id="IPR013792">
    <property type="entry name" value="RNA3'P_cycl/enolpyr_Trfase_a/b"/>
</dbReference>
<dbReference type="Proteomes" id="UP001321498">
    <property type="component" value="Chromosome"/>
</dbReference>
<accession>A0ABM8GDC4</accession>
<dbReference type="PANTHER" id="PTHR43783">
    <property type="entry name" value="UDP-N-ACETYLGLUCOSAMINE 1-CARBOXYVINYLTRANSFERASE"/>
    <property type="match status" value="1"/>
</dbReference>
<proteinExistence type="predicted"/>
<dbReference type="PANTHER" id="PTHR43783:SF1">
    <property type="entry name" value="UDP-N-ACETYLGLUCOSAMINE 1-CARBOXYVINYLTRANSFERASE"/>
    <property type="match status" value="1"/>
</dbReference>
<sequence length="75" mass="7838">MPRRDLEQAAVVVGPTPLHGADIVVPDLRGGFSHLIAALTAEGRSTVSNVGIISRGYENLVGKLEALGAQYIIEG</sequence>
<name>A0ABM8GDC4_9MICO</name>
<dbReference type="Gene3D" id="3.65.10.10">
    <property type="entry name" value="Enolpyruvate transferase domain"/>
    <property type="match status" value="1"/>
</dbReference>
<evidence type="ECO:0008006" key="3">
    <source>
        <dbReference type="Google" id="ProtNLM"/>
    </source>
</evidence>
<evidence type="ECO:0000313" key="1">
    <source>
        <dbReference type="EMBL" id="BDZ46279.1"/>
    </source>
</evidence>
<organism evidence="1 2">
    <name type="scientific">Naasia aerilata</name>
    <dbReference type="NCBI Taxonomy" id="1162966"/>
    <lineage>
        <taxon>Bacteria</taxon>
        <taxon>Bacillati</taxon>
        <taxon>Actinomycetota</taxon>
        <taxon>Actinomycetes</taxon>
        <taxon>Micrococcales</taxon>
        <taxon>Microbacteriaceae</taxon>
        <taxon>Naasia</taxon>
    </lineage>
</organism>
<dbReference type="EMBL" id="AP027731">
    <property type="protein sequence ID" value="BDZ46279.1"/>
    <property type="molecule type" value="Genomic_DNA"/>
</dbReference>
<protein>
    <recommendedName>
        <fullName evidence="3">UDP-N-acetylglucosamine 1-carboxyvinyltransferase</fullName>
    </recommendedName>
</protein>
<dbReference type="InterPro" id="IPR050068">
    <property type="entry name" value="MurA_subfamily"/>
</dbReference>
<dbReference type="InterPro" id="IPR036968">
    <property type="entry name" value="Enolpyruvate_Tfrase_sf"/>
</dbReference>
<gene>
    <name evidence="1" type="ORF">GCM10025866_21880</name>
</gene>
<keyword evidence="2" id="KW-1185">Reference proteome</keyword>